<evidence type="ECO:0000256" key="1">
    <source>
        <dbReference type="SAM" id="Phobius"/>
    </source>
</evidence>
<accession>A0ABQ4DKT5</accession>
<evidence type="ECO:0000313" key="3">
    <source>
        <dbReference type="Proteomes" id="UP000614741"/>
    </source>
</evidence>
<organism evidence="2 3">
    <name type="scientific">Cellulomonas phragmiteti</name>
    <dbReference type="NCBI Taxonomy" id="478780"/>
    <lineage>
        <taxon>Bacteria</taxon>
        <taxon>Bacillati</taxon>
        <taxon>Actinomycetota</taxon>
        <taxon>Actinomycetes</taxon>
        <taxon>Micrococcales</taxon>
        <taxon>Cellulomonadaceae</taxon>
        <taxon>Cellulomonas</taxon>
    </lineage>
</organism>
<evidence type="ECO:0008006" key="4">
    <source>
        <dbReference type="Google" id="ProtNLM"/>
    </source>
</evidence>
<evidence type="ECO:0000313" key="2">
    <source>
        <dbReference type="EMBL" id="GIG39941.1"/>
    </source>
</evidence>
<sequence length="133" mass="13928">MRRLYDDPVGPERSAVERRARWWVEPVVSSALTAAGLAAVWLLAVPREAVCPAIYPPPAGCTTADRVGTATAWTLALVAVWAVTLATARLRGRTIPSLLVAVTIVLCLAAYVGTLYSTGFVLGQAPGAPTLGT</sequence>
<gene>
    <name evidence="2" type="ORF">Cph01nite_17030</name>
</gene>
<keyword evidence="1" id="KW-0472">Membrane</keyword>
<proteinExistence type="predicted"/>
<feature type="transmembrane region" description="Helical" evidence="1">
    <location>
        <begin position="95"/>
        <end position="116"/>
    </location>
</feature>
<keyword evidence="3" id="KW-1185">Reference proteome</keyword>
<dbReference type="EMBL" id="BONP01000008">
    <property type="protein sequence ID" value="GIG39941.1"/>
    <property type="molecule type" value="Genomic_DNA"/>
</dbReference>
<keyword evidence="1" id="KW-1133">Transmembrane helix</keyword>
<comment type="caution">
    <text evidence="2">The sequence shown here is derived from an EMBL/GenBank/DDBJ whole genome shotgun (WGS) entry which is preliminary data.</text>
</comment>
<dbReference type="Proteomes" id="UP000614741">
    <property type="component" value="Unassembled WGS sequence"/>
</dbReference>
<protein>
    <recommendedName>
        <fullName evidence="4">Vitamin K epoxide reductase domain-containing protein</fullName>
    </recommendedName>
</protein>
<name>A0ABQ4DKT5_9CELL</name>
<reference evidence="2 3" key="1">
    <citation type="submission" date="2021-01" db="EMBL/GenBank/DDBJ databases">
        <title>Whole genome shotgun sequence of Cellulomonas phragmiteti NBRC 110785.</title>
        <authorList>
            <person name="Komaki H."/>
            <person name="Tamura T."/>
        </authorList>
    </citation>
    <scope>NUCLEOTIDE SEQUENCE [LARGE SCALE GENOMIC DNA]</scope>
    <source>
        <strain evidence="2 3">NBRC 110785</strain>
    </source>
</reference>
<feature type="transmembrane region" description="Helical" evidence="1">
    <location>
        <begin position="70"/>
        <end position="88"/>
    </location>
</feature>
<keyword evidence="1" id="KW-0812">Transmembrane</keyword>
<feature type="transmembrane region" description="Helical" evidence="1">
    <location>
        <begin position="22"/>
        <end position="44"/>
    </location>
</feature>